<evidence type="ECO:0000313" key="8">
    <source>
        <dbReference type="Proteomes" id="UP000073816"/>
    </source>
</evidence>
<feature type="transmembrane region" description="Helical" evidence="5">
    <location>
        <begin position="67"/>
        <end position="94"/>
    </location>
</feature>
<evidence type="ECO:0000256" key="2">
    <source>
        <dbReference type="ARBA" id="ARBA00022692"/>
    </source>
</evidence>
<feature type="transmembrane region" description="Helical" evidence="5">
    <location>
        <begin position="207"/>
        <end position="230"/>
    </location>
</feature>
<feature type="transmembrane region" description="Helical" evidence="5">
    <location>
        <begin position="34"/>
        <end position="55"/>
    </location>
</feature>
<dbReference type="PATRIC" id="fig|1727163.4.peg.165"/>
<dbReference type="Pfam" id="PF01699">
    <property type="entry name" value="Na_Ca_ex"/>
    <property type="match status" value="2"/>
</dbReference>
<feature type="transmembrane region" description="Helical" evidence="5">
    <location>
        <begin position="166"/>
        <end position="186"/>
    </location>
</feature>
<dbReference type="EMBL" id="CP012836">
    <property type="protein sequence ID" value="AMQ54910.1"/>
    <property type="molecule type" value="Genomic_DNA"/>
</dbReference>
<dbReference type="GO" id="GO:0005262">
    <property type="term" value="F:calcium channel activity"/>
    <property type="evidence" value="ECO:0007669"/>
    <property type="project" value="TreeGrafter"/>
</dbReference>
<dbReference type="Proteomes" id="UP000073816">
    <property type="component" value="Chromosome"/>
</dbReference>
<dbReference type="PANTHER" id="PTHR10846">
    <property type="entry name" value="SODIUM/POTASSIUM/CALCIUM EXCHANGER"/>
    <property type="match status" value="1"/>
</dbReference>
<name>A0A142EIF5_9BACT</name>
<evidence type="ECO:0000313" key="7">
    <source>
        <dbReference type="EMBL" id="AMQ54910.1"/>
    </source>
</evidence>
<evidence type="ECO:0000256" key="1">
    <source>
        <dbReference type="ARBA" id="ARBA00004141"/>
    </source>
</evidence>
<keyword evidence="4 5" id="KW-0472">Membrane</keyword>
<feature type="transmembrane region" description="Helical" evidence="5">
    <location>
        <begin position="100"/>
        <end position="121"/>
    </location>
</feature>
<dbReference type="GO" id="GO:0005886">
    <property type="term" value="C:plasma membrane"/>
    <property type="evidence" value="ECO:0007669"/>
    <property type="project" value="TreeGrafter"/>
</dbReference>
<reference evidence="8" key="1">
    <citation type="submission" date="2015-09" db="EMBL/GenBank/DDBJ databases">
        <title>Complete sequence of Algoriphagus sp. M8-2.</title>
        <authorList>
            <person name="Shintani M."/>
        </authorList>
    </citation>
    <scope>NUCLEOTIDE SEQUENCE [LARGE SCALE GENOMIC DNA]</scope>
    <source>
        <strain evidence="8">M8-2</strain>
    </source>
</reference>
<feature type="transmembrane region" description="Helical" evidence="5">
    <location>
        <begin position="293"/>
        <end position="312"/>
    </location>
</feature>
<proteinExistence type="predicted"/>
<dbReference type="PANTHER" id="PTHR10846:SF8">
    <property type="entry name" value="INNER MEMBRANE PROTEIN YRBG"/>
    <property type="match status" value="1"/>
</dbReference>
<dbReference type="InterPro" id="IPR004837">
    <property type="entry name" value="NaCa_Exmemb"/>
</dbReference>
<dbReference type="STRING" id="1727163.AO498_00800"/>
<protein>
    <recommendedName>
        <fullName evidence="6">Sodium/calcium exchanger membrane region domain-containing protein</fullName>
    </recommendedName>
</protein>
<feature type="domain" description="Sodium/calcium exchanger membrane region" evidence="6">
    <location>
        <begin position="172"/>
        <end position="312"/>
    </location>
</feature>
<reference evidence="7 8" key="2">
    <citation type="journal article" date="2016" name="Genome Announc.">
        <title>Complete Genome Sequence of Algoriphagus sp. Strain M8-2, Isolated from a Brackish Lake.</title>
        <authorList>
            <person name="Muraguchi Y."/>
            <person name="Kushimoto K."/>
            <person name="Ohtsubo Y."/>
            <person name="Suzuki T."/>
            <person name="Dohra H."/>
            <person name="Kimbara K."/>
            <person name="Shintani M."/>
        </authorList>
    </citation>
    <scope>NUCLEOTIDE SEQUENCE [LARGE SCALE GENOMIC DNA]</scope>
    <source>
        <strain evidence="7 8">M8-2</strain>
    </source>
</reference>
<feature type="transmembrane region" description="Helical" evidence="5">
    <location>
        <begin position="236"/>
        <end position="259"/>
    </location>
</feature>
<evidence type="ECO:0000256" key="3">
    <source>
        <dbReference type="ARBA" id="ARBA00022989"/>
    </source>
</evidence>
<comment type="subcellular location">
    <subcellularLocation>
        <location evidence="1">Membrane</location>
        <topology evidence="1">Multi-pass membrane protein</topology>
    </subcellularLocation>
</comment>
<dbReference type="NCBIfam" id="TIGR00367">
    <property type="entry name" value="calcium/sodium antiporter"/>
    <property type="match status" value="1"/>
</dbReference>
<evidence type="ECO:0000259" key="6">
    <source>
        <dbReference type="Pfam" id="PF01699"/>
    </source>
</evidence>
<dbReference type="RefSeq" id="WP_067542372.1">
    <property type="nucleotide sequence ID" value="NZ_CP012836.1"/>
</dbReference>
<feature type="transmembrane region" description="Helical" evidence="5">
    <location>
        <begin position="271"/>
        <end position="287"/>
    </location>
</feature>
<dbReference type="OrthoDB" id="9794225at2"/>
<keyword evidence="8" id="KW-1185">Reference proteome</keyword>
<sequence>MQPYFLLILGTLILLGGGKALVDGAASIAAMAGIRTGIIGLSIVAFGTSAPELLVSINSAIKGNSDLAIGNVIGSNIANLGLVLGVSGLIYPILIRRSHLRLELPIMIVSCILFFMVCLDAKISFREGLFLTSLFLCFVFFLFWKSHSDKLRGRVLDQEEFDGIKIYPWITSISLLVLGALGLYFGSKILVNSAITISKSYGISERIIGITFIAIGTSLPEMTASVYASFSKKTDLAIGNILGSNILNILSIIGITSLIHPISIGEEFLKQDFYWLLGISLVLIPLMKSKMRISKLEGGILLGIYAAYLIFIL</sequence>
<feature type="transmembrane region" description="Helical" evidence="5">
    <location>
        <begin position="128"/>
        <end position="146"/>
    </location>
</feature>
<dbReference type="Gene3D" id="1.20.1420.30">
    <property type="entry name" value="NCX, central ion-binding region"/>
    <property type="match status" value="1"/>
</dbReference>
<dbReference type="GO" id="GO:0006874">
    <property type="term" value="P:intracellular calcium ion homeostasis"/>
    <property type="evidence" value="ECO:0007669"/>
    <property type="project" value="TreeGrafter"/>
</dbReference>
<organism evidence="7 8">
    <name type="scientific">Algoriphagus sanaruensis</name>
    <dbReference type="NCBI Taxonomy" id="1727163"/>
    <lineage>
        <taxon>Bacteria</taxon>
        <taxon>Pseudomonadati</taxon>
        <taxon>Bacteroidota</taxon>
        <taxon>Cytophagia</taxon>
        <taxon>Cytophagales</taxon>
        <taxon>Cyclobacteriaceae</taxon>
        <taxon>Algoriphagus</taxon>
    </lineage>
</organism>
<dbReference type="KEGG" id="alm:AO498_00800"/>
<accession>A0A142EIF5</accession>
<keyword evidence="3 5" id="KW-1133">Transmembrane helix</keyword>
<dbReference type="InterPro" id="IPR044880">
    <property type="entry name" value="NCX_ion-bd_dom_sf"/>
</dbReference>
<feature type="domain" description="Sodium/calcium exchanger membrane region" evidence="6">
    <location>
        <begin position="5"/>
        <end position="144"/>
    </location>
</feature>
<evidence type="ECO:0000256" key="4">
    <source>
        <dbReference type="ARBA" id="ARBA00023136"/>
    </source>
</evidence>
<dbReference type="GO" id="GO:0008273">
    <property type="term" value="F:calcium, potassium:sodium antiporter activity"/>
    <property type="evidence" value="ECO:0007669"/>
    <property type="project" value="TreeGrafter"/>
</dbReference>
<dbReference type="AlphaFoldDB" id="A0A142EIF5"/>
<keyword evidence="2 5" id="KW-0812">Transmembrane</keyword>
<evidence type="ECO:0000256" key="5">
    <source>
        <dbReference type="SAM" id="Phobius"/>
    </source>
</evidence>
<dbReference type="InterPro" id="IPR004481">
    <property type="entry name" value="K/Na/Ca-exchanger"/>
</dbReference>
<gene>
    <name evidence="7" type="ORF">AO498_00800</name>
</gene>